<feature type="domain" description="DUF6443" evidence="2">
    <location>
        <begin position="36"/>
        <end position="175"/>
    </location>
</feature>
<dbReference type="InterPro" id="IPR022385">
    <property type="entry name" value="Rhs_assc_core"/>
</dbReference>
<evidence type="ECO:0000313" key="4">
    <source>
        <dbReference type="EMBL" id="SDD42895.1"/>
    </source>
</evidence>
<evidence type="ECO:0000259" key="2">
    <source>
        <dbReference type="Pfam" id="PF20041"/>
    </source>
</evidence>
<dbReference type="InterPro" id="IPR045619">
    <property type="entry name" value="DUF6443"/>
</dbReference>
<reference evidence="5" key="1">
    <citation type="submission" date="2016-10" db="EMBL/GenBank/DDBJ databases">
        <authorList>
            <person name="Varghese N."/>
            <person name="Submissions S."/>
        </authorList>
    </citation>
    <scope>NUCLEOTIDE SEQUENCE [LARGE SCALE GENOMIC DNA]</scope>
    <source>
        <strain evidence="5">DSM 25811 / CCM 8410 / LMG 26954 / E90</strain>
    </source>
</reference>
<dbReference type="AlphaFoldDB" id="A0A1G6UQR5"/>
<feature type="domain" description="Teneurin-like YD-shell" evidence="3">
    <location>
        <begin position="626"/>
        <end position="721"/>
    </location>
</feature>
<protein>
    <submittedName>
        <fullName evidence="4">RHS repeat-associated core domain-containing protein</fullName>
    </submittedName>
</protein>
<dbReference type="Pfam" id="PF20041">
    <property type="entry name" value="DUF6443"/>
    <property type="match status" value="1"/>
</dbReference>
<evidence type="ECO:0000259" key="3">
    <source>
        <dbReference type="Pfam" id="PF25023"/>
    </source>
</evidence>
<dbReference type="STRING" id="1285928.SAMN04487894_10940"/>
<dbReference type="NCBIfam" id="TIGR03696">
    <property type="entry name" value="Rhs_assc_core"/>
    <property type="match status" value="1"/>
</dbReference>
<proteinExistence type="predicted"/>
<dbReference type="InterPro" id="IPR050708">
    <property type="entry name" value="T6SS_VgrG/RHS"/>
</dbReference>
<dbReference type="Pfam" id="PF25023">
    <property type="entry name" value="TEN_YD-shell"/>
    <property type="match status" value="1"/>
</dbReference>
<evidence type="ECO:0000256" key="1">
    <source>
        <dbReference type="ARBA" id="ARBA00022737"/>
    </source>
</evidence>
<keyword evidence="5" id="KW-1185">Reference proteome</keyword>
<gene>
    <name evidence="4" type="ORF">SAMN04487894_10940</name>
</gene>
<dbReference type="PANTHER" id="PTHR32305">
    <property type="match status" value="1"/>
</dbReference>
<dbReference type="Proteomes" id="UP000198757">
    <property type="component" value="Unassembled WGS sequence"/>
</dbReference>
<dbReference type="PANTHER" id="PTHR32305:SF15">
    <property type="entry name" value="PROTEIN RHSA-RELATED"/>
    <property type="match status" value="1"/>
</dbReference>
<dbReference type="EMBL" id="FMZO01000009">
    <property type="protein sequence ID" value="SDD42895.1"/>
    <property type="molecule type" value="Genomic_DNA"/>
</dbReference>
<sequence length="1125" mass="123964">MPVYILLLIGMRVQAQQKPSNTRNFIYTRAVLKEGVKTVTDLQALSAADVRAEVVYIDGLGRNIQNIAIQAAPDGKDIVTPLTYDAQGRPDKNYLPYAAGGVAGSYRSAAVSFTQYLGSEQYQFYQQASSSIPVIPNPYTQTIYESSPTGRVTEVAAPGQSWTIGSGHTIRNNYEFNSAGEVKRWKVNTAGLVITGASSPGYYAAGQLYKNITWDENRNRVIEYRDKDGLVICKKVQDGGDTLNAPTYMVTQYIYNDLNQLAYVVPPALETITVFTESDTGFLNYIYAYHYDERSRVIEKKLPGKGWEYTVYNKADYPIFTQDSMQRARDVWGFMKYDTLGRLIMTGETASTSQRAVLEALAGTQNKLFEVRDNAKSWGYTNTAIPTVVTALFVVHFYDDYSFLNSTVNTNPYASLFNVPTGTNPEEVSAIKGFPTITVTNVLDSATYLYVATYYDAKERVTRIVKQHLLNGADVTSNTRNFAGEVTSTTRKHYANGNTTAPVVTVTTINQYDHAGRILNTIEKINTQAPDTIAYAYNPLGQLEQKKIGNQAINTAYNARGWIRNQSSSLFTLELKYDSAAAAVNKQYNGNIGQQLWKSGPGPQTQRTYTYVYDRANRITSGTSDEGYNEQGITYDKMGNITALTRPQNSATSITYNYGAQGNQLQSVSGGYTRGYTYNGNGSVASVTGTNPLTIVYNALNLPGTVTGAASVGYVYDAAGNKLKKITATETRWYMDGIEYIANSAAPSPVIDLLHTAEGVARRSGTTYNYEYFLKDHLGNTRVVFNKGGTVLQQTDYYPFGLDISRSQSTPNKYLYNGKEKQEELSQYDYGARFYDPVIGRWHVVDRLSEKMRRHSVYNYAFDNPIRFIDPDGMESTDWVKRGNNWTYDKNITTRRQAIEAGCDDFARDGTTVLRNVKIAGSDKVGNVWLQEGGKASYVADNFSVVSAAEPSDIPDNFVTRGISSLKVGIATLGSAVGGYSKTDVTDLWGNPTTTDQRIGDGLAAVGTLLPSAGLLGTSTNGGFKTFAGTEKAWASGATPNSIYTYLSGDGKFAVSNYIYNAEGKVMFQVDFGRHNKIFSSGHGHNMSIPGNLGSGHMSHMPWEQVPLNYFKIPKGVRYSTPIGQ</sequence>
<dbReference type="Gene3D" id="2.180.10.10">
    <property type="entry name" value="RHS repeat-associated core"/>
    <property type="match status" value="1"/>
</dbReference>
<organism evidence="4 5">
    <name type="scientific">Niabella drilacis (strain DSM 25811 / CCM 8410 / CCUG 62505 / LMG 26954 / E90)</name>
    <dbReference type="NCBI Taxonomy" id="1285928"/>
    <lineage>
        <taxon>Bacteria</taxon>
        <taxon>Pseudomonadati</taxon>
        <taxon>Bacteroidota</taxon>
        <taxon>Chitinophagia</taxon>
        <taxon>Chitinophagales</taxon>
        <taxon>Chitinophagaceae</taxon>
        <taxon>Niabella</taxon>
    </lineage>
</organism>
<evidence type="ECO:0000313" key="5">
    <source>
        <dbReference type="Proteomes" id="UP000198757"/>
    </source>
</evidence>
<keyword evidence="1" id="KW-0677">Repeat</keyword>
<name>A0A1G6UQR5_NIADE</name>
<dbReference type="InterPro" id="IPR056823">
    <property type="entry name" value="TEN-like_YD-shell"/>
</dbReference>
<accession>A0A1G6UQR5</accession>